<keyword evidence="1" id="KW-0812">Transmembrane</keyword>
<evidence type="ECO:0000313" key="3">
    <source>
        <dbReference type="Proteomes" id="UP000219546"/>
    </source>
</evidence>
<dbReference type="Proteomes" id="UP000219546">
    <property type="component" value="Unassembled WGS sequence"/>
</dbReference>
<evidence type="ECO:0000256" key="1">
    <source>
        <dbReference type="SAM" id="Phobius"/>
    </source>
</evidence>
<feature type="transmembrane region" description="Helical" evidence="1">
    <location>
        <begin position="44"/>
        <end position="67"/>
    </location>
</feature>
<protein>
    <recommendedName>
        <fullName evidence="4">Membrane protein YczE</fullName>
    </recommendedName>
</protein>
<accession>A0A285CVV3</accession>
<dbReference type="RefSeq" id="WP_245855878.1">
    <property type="nucleotide sequence ID" value="NZ_JBEPMQ010000019.1"/>
</dbReference>
<feature type="transmembrane region" description="Helical" evidence="1">
    <location>
        <begin position="162"/>
        <end position="186"/>
    </location>
</feature>
<sequence>MKKKPEQLIERYIIFVVGLLIMAFGFVLLIISDIGATPWDVLHVGLFLQLGLTIGTWSIIVGIMILASTSLLTKSWPKIGAFLNMLLVGVFIDLYLLLPFLKTPSHVVGQFVMGVIGIVVVGFGMCLYISARLGAGPRDSLMLAIRDKTGWKVQHVRSILEIFVLVAGWLLGGPIFIGTFLFAFTIGPVTGWAFPLCERLTNRLLLLSRVKKMRDLNDQSMKRGIS</sequence>
<keyword evidence="1" id="KW-1133">Transmembrane helix</keyword>
<evidence type="ECO:0008006" key="4">
    <source>
        <dbReference type="Google" id="ProtNLM"/>
    </source>
</evidence>
<dbReference type="PANTHER" id="PTHR40078">
    <property type="entry name" value="INTEGRAL MEMBRANE PROTEIN-RELATED"/>
    <property type="match status" value="1"/>
</dbReference>
<name>A0A285CVV3_9BACI</name>
<reference evidence="2 3" key="1">
    <citation type="submission" date="2017-08" db="EMBL/GenBank/DDBJ databases">
        <authorList>
            <person name="de Groot N.N."/>
        </authorList>
    </citation>
    <scope>NUCLEOTIDE SEQUENCE [LARGE SCALE GENOMIC DNA]</scope>
    <source>
        <strain evidence="2 3">JC228</strain>
    </source>
</reference>
<gene>
    <name evidence="2" type="ORF">SAMN05877753_105342</name>
</gene>
<dbReference type="PANTHER" id="PTHR40078:SF1">
    <property type="entry name" value="INTEGRAL MEMBRANE PROTEIN"/>
    <property type="match status" value="1"/>
</dbReference>
<feature type="transmembrane region" description="Helical" evidence="1">
    <location>
        <begin position="107"/>
        <end position="129"/>
    </location>
</feature>
<keyword evidence="3" id="KW-1185">Reference proteome</keyword>
<dbReference type="InterPro" id="IPR038750">
    <property type="entry name" value="YczE/YyaS-like"/>
</dbReference>
<dbReference type="EMBL" id="OAOP01000005">
    <property type="protein sequence ID" value="SNX71687.1"/>
    <property type="molecule type" value="Genomic_DNA"/>
</dbReference>
<feature type="transmembrane region" description="Helical" evidence="1">
    <location>
        <begin position="79"/>
        <end position="101"/>
    </location>
</feature>
<organism evidence="2 3">
    <name type="scientific">Bacillus oleivorans</name>
    <dbReference type="NCBI Taxonomy" id="1448271"/>
    <lineage>
        <taxon>Bacteria</taxon>
        <taxon>Bacillati</taxon>
        <taxon>Bacillota</taxon>
        <taxon>Bacilli</taxon>
        <taxon>Bacillales</taxon>
        <taxon>Bacillaceae</taxon>
        <taxon>Bacillus</taxon>
    </lineage>
</organism>
<dbReference type="AlphaFoldDB" id="A0A285CVV3"/>
<proteinExistence type="predicted"/>
<keyword evidence="1" id="KW-0472">Membrane</keyword>
<evidence type="ECO:0000313" key="2">
    <source>
        <dbReference type="EMBL" id="SNX71687.1"/>
    </source>
</evidence>
<dbReference type="Pfam" id="PF19700">
    <property type="entry name" value="DUF6198"/>
    <property type="match status" value="1"/>
</dbReference>
<feature type="transmembrane region" description="Helical" evidence="1">
    <location>
        <begin position="12"/>
        <end position="32"/>
    </location>
</feature>